<evidence type="ECO:0000259" key="5">
    <source>
        <dbReference type="PROSITE" id="PS50110"/>
    </source>
</evidence>
<protein>
    <submittedName>
        <fullName evidence="6">DNA-binding response regulator</fullName>
    </submittedName>
</protein>
<dbReference type="InterPro" id="IPR011006">
    <property type="entry name" value="CheY-like_superfamily"/>
</dbReference>
<dbReference type="AlphaFoldDB" id="A0ABC8BWS3"/>
<feature type="modified residue" description="4-aspartylphosphate" evidence="2">
    <location>
        <position position="90"/>
    </location>
</feature>
<dbReference type="CDD" id="cd06170">
    <property type="entry name" value="LuxR_C_like"/>
    <property type="match status" value="1"/>
</dbReference>
<gene>
    <name evidence="6" type="ORF">B7C62_20535</name>
</gene>
<evidence type="ECO:0000256" key="1">
    <source>
        <dbReference type="ARBA" id="ARBA00023125"/>
    </source>
</evidence>
<dbReference type="SUPFAM" id="SSF52172">
    <property type="entry name" value="CheY-like"/>
    <property type="match status" value="1"/>
</dbReference>
<proteinExistence type="predicted"/>
<dbReference type="Proteomes" id="UP000192251">
    <property type="component" value="Chromosome"/>
</dbReference>
<reference evidence="6 7" key="1">
    <citation type="submission" date="2017-04" db="EMBL/GenBank/DDBJ databases">
        <title>The complete genome sequence of Streptomyces albolongus YIM 101047, the producer of novel bafilomycins and novel odoriferous sesquiterpenoids.</title>
        <authorList>
            <person name="Yin M."/>
            <person name="Jiang Y."/>
        </authorList>
    </citation>
    <scope>NUCLEOTIDE SEQUENCE [LARGE SCALE GENOMIC DNA]</scope>
    <source>
        <strain evidence="6 7">YIM 101047</strain>
    </source>
</reference>
<dbReference type="Pfam" id="PF00196">
    <property type="entry name" value="GerE"/>
    <property type="match status" value="1"/>
</dbReference>
<evidence type="ECO:0000259" key="4">
    <source>
        <dbReference type="PROSITE" id="PS50043"/>
    </source>
</evidence>
<feature type="region of interest" description="Disordered" evidence="3">
    <location>
        <begin position="1"/>
        <end position="30"/>
    </location>
</feature>
<keyword evidence="2" id="KW-0597">Phosphoprotein</keyword>
<dbReference type="Pfam" id="PF00072">
    <property type="entry name" value="Response_reg"/>
    <property type="match status" value="1"/>
</dbReference>
<dbReference type="SUPFAM" id="SSF46894">
    <property type="entry name" value="C-terminal effector domain of the bipartite response regulators"/>
    <property type="match status" value="1"/>
</dbReference>
<dbReference type="Gene3D" id="3.40.50.2300">
    <property type="match status" value="1"/>
</dbReference>
<dbReference type="SMART" id="SM00421">
    <property type="entry name" value="HTH_LUXR"/>
    <property type="match status" value="1"/>
</dbReference>
<evidence type="ECO:0000313" key="6">
    <source>
        <dbReference type="EMBL" id="ARF74353.1"/>
    </source>
</evidence>
<dbReference type="InterPro" id="IPR000792">
    <property type="entry name" value="Tscrpt_reg_LuxR_C"/>
</dbReference>
<accession>A0ABC8BWS3</accession>
<keyword evidence="7" id="KW-1185">Reference proteome</keyword>
<dbReference type="SMART" id="SM00448">
    <property type="entry name" value="REC"/>
    <property type="match status" value="1"/>
</dbReference>
<dbReference type="KEGG" id="kab:B7C62_20535"/>
<feature type="compositionally biased region" description="Low complexity" evidence="3">
    <location>
        <begin position="17"/>
        <end position="30"/>
    </location>
</feature>
<dbReference type="PROSITE" id="PS50110">
    <property type="entry name" value="RESPONSE_REGULATORY"/>
    <property type="match status" value="1"/>
</dbReference>
<organism evidence="6 7">
    <name type="scientific">Kitasatospora albolonga</name>
    <dbReference type="NCBI Taxonomy" id="68173"/>
    <lineage>
        <taxon>Bacteria</taxon>
        <taxon>Bacillati</taxon>
        <taxon>Actinomycetota</taxon>
        <taxon>Actinomycetes</taxon>
        <taxon>Kitasatosporales</taxon>
        <taxon>Streptomycetaceae</taxon>
        <taxon>Kitasatospora</taxon>
    </lineage>
</organism>
<dbReference type="InterPro" id="IPR039420">
    <property type="entry name" value="WalR-like"/>
</dbReference>
<sequence>MDGTRRVHRAQAVPLGTPDVTSGTDVSSSTDTRRSSVIRVVLADDEHLLRSAVSALLDLEPDIEVVAEASNGSEAVAAACEHRADVAVLDLQMPDQDGIASAEAIIRQLPDCRVLIVTGHGLPGYLKRALKAGVHGFAPKSISAQDMSAIIRSLHAGSRYIDAELAADAISAGESPLTNREADLLSLAADGVTVNEIAERAALTPGTARNYLSSAATKLGAKNRYRAVHIAQKNGWI</sequence>
<dbReference type="PRINTS" id="PR00038">
    <property type="entry name" value="HTHLUXR"/>
</dbReference>
<dbReference type="PROSITE" id="PS50043">
    <property type="entry name" value="HTH_LUXR_2"/>
    <property type="match status" value="1"/>
</dbReference>
<dbReference type="InterPro" id="IPR001789">
    <property type="entry name" value="Sig_transdc_resp-reg_receiver"/>
</dbReference>
<name>A0ABC8BWS3_9ACTN</name>
<evidence type="ECO:0000256" key="3">
    <source>
        <dbReference type="SAM" id="MobiDB-lite"/>
    </source>
</evidence>
<dbReference type="EMBL" id="CP020563">
    <property type="protein sequence ID" value="ARF74353.1"/>
    <property type="molecule type" value="Genomic_DNA"/>
</dbReference>
<dbReference type="InterPro" id="IPR016032">
    <property type="entry name" value="Sig_transdc_resp-reg_C-effctor"/>
</dbReference>
<feature type="domain" description="Response regulatory" evidence="5">
    <location>
        <begin position="39"/>
        <end position="155"/>
    </location>
</feature>
<evidence type="ECO:0000256" key="2">
    <source>
        <dbReference type="PROSITE-ProRule" id="PRU00169"/>
    </source>
</evidence>
<evidence type="ECO:0000313" key="7">
    <source>
        <dbReference type="Proteomes" id="UP000192251"/>
    </source>
</evidence>
<dbReference type="PANTHER" id="PTHR43214:SF42">
    <property type="entry name" value="TRANSCRIPTIONAL REGULATORY PROTEIN DESR"/>
    <property type="match status" value="1"/>
</dbReference>
<dbReference type="GO" id="GO:0003677">
    <property type="term" value="F:DNA binding"/>
    <property type="evidence" value="ECO:0007669"/>
    <property type="project" value="UniProtKB-KW"/>
</dbReference>
<keyword evidence="1 6" id="KW-0238">DNA-binding</keyword>
<dbReference type="PANTHER" id="PTHR43214">
    <property type="entry name" value="TWO-COMPONENT RESPONSE REGULATOR"/>
    <property type="match status" value="1"/>
</dbReference>
<feature type="domain" description="HTH luxR-type" evidence="4">
    <location>
        <begin position="170"/>
        <end position="235"/>
    </location>
</feature>